<feature type="domain" description="Group II intron maturase-specific" evidence="1">
    <location>
        <begin position="1"/>
        <end position="44"/>
    </location>
</feature>
<protein>
    <recommendedName>
        <fullName evidence="1">Group II intron maturase-specific domain-containing protein</fullName>
    </recommendedName>
</protein>
<sequence>YFGQGFIKGFIEDIEPWLRRRIRQLILKRWKQPKTKIRMLERYGLDADGARRIAYSRKKYWHLSKTEEVHHVLTTKRLRQWGLAPLNQLAESAYARY</sequence>
<feature type="non-terminal residue" evidence="2">
    <location>
        <position position="1"/>
    </location>
</feature>
<dbReference type="EMBL" id="FNFY01000026">
    <property type="protein sequence ID" value="SDL15326.1"/>
    <property type="molecule type" value="Genomic_DNA"/>
</dbReference>
<accession>A0A1G9HR99</accession>
<dbReference type="AlphaFoldDB" id="A0A1G9HR99"/>
<evidence type="ECO:0000259" key="1">
    <source>
        <dbReference type="Pfam" id="PF08388"/>
    </source>
</evidence>
<gene>
    <name evidence="2" type="ORF">SAMN05216216_1261</name>
</gene>
<name>A0A1G9HR99_9BACL</name>
<dbReference type="InterPro" id="IPR013597">
    <property type="entry name" value="Mat_intron_G2"/>
</dbReference>
<dbReference type="Proteomes" id="UP000199008">
    <property type="component" value="Unassembled WGS sequence"/>
</dbReference>
<reference evidence="3" key="1">
    <citation type="submission" date="2016-10" db="EMBL/GenBank/DDBJ databases">
        <authorList>
            <person name="Varghese N."/>
            <person name="Submissions S."/>
        </authorList>
    </citation>
    <scope>NUCLEOTIDE SEQUENCE [LARGE SCALE GENOMIC DNA]</scope>
    <source>
        <strain evidence="3">CGMCC 1.8895</strain>
    </source>
</reference>
<evidence type="ECO:0000313" key="2">
    <source>
        <dbReference type="EMBL" id="SDL15326.1"/>
    </source>
</evidence>
<proteinExistence type="predicted"/>
<keyword evidence="3" id="KW-1185">Reference proteome</keyword>
<evidence type="ECO:0000313" key="3">
    <source>
        <dbReference type="Proteomes" id="UP000199008"/>
    </source>
</evidence>
<dbReference type="Pfam" id="PF08388">
    <property type="entry name" value="GIIM"/>
    <property type="match status" value="1"/>
</dbReference>
<organism evidence="2 3">
    <name type="scientific">Lacicoccus qingdaonensis</name>
    <dbReference type="NCBI Taxonomy" id="576118"/>
    <lineage>
        <taxon>Bacteria</taxon>
        <taxon>Bacillati</taxon>
        <taxon>Bacillota</taxon>
        <taxon>Bacilli</taxon>
        <taxon>Bacillales</taxon>
        <taxon>Salinicoccaceae</taxon>
        <taxon>Lacicoccus</taxon>
    </lineage>
</organism>
<dbReference type="RefSeq" id="WP_281182390.1">
    <property type="nucleotide sequence ID" value="NZ_FNFY01000026.1"/>
</dbReference>